<dbReference type="Pfam" id="PF00300">
    <property type="entry name" value="His_Phos_1"/>
    <property type="match status" value="1"/>
</dbReference>
<dbReference type="InterPro" id="IPR050275">
    <property type="entry name" value="PGM_Phosphatase"/>
</dbReference>
<accession>A0A2N0ZHT2</accession>
<dbReference type="GO" id="GO:0016791">
    <property type="term" value="F:phosphatase activity"/>
    <property type="evidence" value="ECO:0007669"/>
    <property type="project" value="TreeGrafter"/>
</dbReference>
<dbReference type="InterPro" id="IPR029033">
    <property type="entry name" value="His_PPase_superfam"/>
</dbReference>
<evidence type="ECO:0000313" key="2">
    <source>
        <dbReference type="Proteomes" id="UP000233343"/>
    </source>
</evidence>
<dbReference type="EMBL" id="PISD01000019">
    <property type="protein sequence ID" value="PKG29079.1"/>
    <property type="molecule type" value="Genomic_DNA"/>
</dbReference>
<name>A0A2N0ZHT2_9BACI</name>
<keyword evidence="2" id="KW-1185">Reference proteome</keyword>
<dbReference type="InterPro" id="IPR013078">
    <property type="entry name" value="His_Pase_superF_clade-1"/>
</dbReference>
<proteinExistence type="predicted"/>
<dbReference type="AlphaFoldDB" id="A0A2N0ZHT2"/>
<dbReference type="PANTHER" id="PTHR48100:SF1">
    <property type="entry name" value="HISTIDINE PHOSPHATASE FAMILY PROTEIN-RELATED"/>
    <property type="match status" value="1"/>
</dbReference>
<dbReference type="SMART" id="SM00855">
    <property type="entry name" value="PGAM"/>
    <property type="match status" value="1"/>
</dbReference>
<protein>
    <submittedName>
        <fullName evidence="1">Histidine phosphatase family protein</fullName>
    </submittedName>
</protein>
<dbReference type="PIRSF" id="PIRSF000709">
    <property type="entry name" value="6PFK_2-Ptase"/>
    <property type="match status" value="1"/>
</dbReference>
<evidence type="ECO:0000313" key="1">
    <source>
        <dbReference type="EMBL" id="PKG29079.1"/>
    </source>
</evidence>
<dbReference type="Proteomes" id="UP000233343">
    <property type="component" value="Unassembled WGS sequence"/>
</dbReference>
<comment type="caution">
    <text evidence="1">The sequence shown here is derived from an EMBL/GenBank/DDBJ whole genome shotgun (WGS) entry which is preliminary data.</text>
</comment>
<dbReference type="GO" id="GO:0005737">
    <property type="term" value="C:cytoplasm"/>
    <property type="evidence" value="ECO:0007669"/>
    <property type="project" value="TreeGrafter"/>
</dbReference>
<reference evidence="1 2" key="1">
    <citation type="journal article" date="2010" name="Int. J. Syst. Evol. Microbiol.">
        <title>Bacillus horneckiae sp. nov., isolated from a spacecraft-assembly clean room.</title>
        <authorList>
            <person name="Vaishampayan P."/>
            <person name="Probst A."/>
            <person name="Krishnamurthi S."/>
            <person name="Ghosh S."/>
            <person name="Osman S."/>
            <person name="McDowall A."/>
            <person name="Ruckmani A."/>
            <person name="Mayilraj S."/>
            <person name="Venkateswaran K."/>
        </authorList>
    </citation>
    <scope>NUCLEOTIDE SEQUENCE [LARGE SCALE GENOMIC DNA]</scope>
    <source>
        <strain evidence="2">1PO1SC</strain>
    </source>
</reference>
<organism evidence="1 2">
    <name type="scientific">Cytobacillus horneckiae</name>
    <dbReference type="NCBI Taxonomy" id="549687"/>
    <lineage>
        <taxon>Bacteria</taxon>
        <taxon>Bacillati</taxon>
        <taxon>Bacillota</taxon>
        <taxon>Bacilli</taxon>
        <taxon>Bacillales</taxon>
        <taxon>Bacillaceae</taxon>
        <taxon>Cytobacillus</taxon>
    </lineage>
</organism>
<dbReference type="RefSeq" id="WP_066198772.1">
    <property type="nucleotide sequence ID" value="NZ_JAFDQP010000004.1"/>
</dbReference>
<sequence>MEKQIILIRHCEAEGQEPHAPLTRNGENQSLLLSKLLSEHKVDKIISSPFKRAIKTIEHFSNVSGINIEIDSRLSERILSASPLTNWQELLEHSFRDLDLKLEGGESSREAMKRIGAVIDEALASDSEHILVVTHGNLLSLLLKTYDHNIGYGKWKGLSNPDVYQLQYKEANVRLKRIWGKNNDEL</sequence>
<dbReference type="Gene3D" id="3.40.50.1240">
    <property type="entry name" value="Phosphoglycerate mutase-like"/>
    <property type="match status" value="1"/>
</dbReference>
<dbReference type="PANTHER" id="PTHR48100">
    <property type="entry name" value="BROAD-SPECIFICITY PHOSPHATASE YOR283W-RELATED"/>
    <property type="match status" value="1"/>
</dbReference>
<gene>
    <name evidence="1" type="ORF">CWS20_09945</name>
</gene>
<dbReference type="SUPFAM" id="SSF53254">
    <property type="entry name" value="Phosphoglycerate mutase-like"/>
    <property type="match status" value="1"/>
</dbReference>
<dbReference type="CDD" id="cd07067">
    <property type="entry name" value="HP_PGM_like"/>
    <property type="match status" value="1"/>
</dbReference>